<evidence type="ECO:0000313" key="8">
    <source>
        <dbReference type="EMBL" id="REJ28384.1"/>
    </source>
</evidence>
<evidence type="ECO:0000256" key="6">
    <source>
        <dbReference type="ARBA" id="ARBA00023277"/>
    </source>
</evidence>
<dbReference type="HAMAP" id="MF_01235">
    <property type="entry name" value="ManNAc6P_epimer"/>
    <property type="match status" value="1"/>
</dbReference>
<comment type="catalytic activity">
    <reaction evidence="1 7">
        <text>an N-acyl-D-glucosamine 6-phosphate = an N-acyl-D-mannosamine 6-phosphate</text>
        <dbReference type="Rhea" id="RHEA:23932"/>
        <dbReference type="ChEBI" id="CHEBI:57599"/>
        <dbReference type="ChEBI" id="CHEBI:57666"/>
        <dbReference type="EC" id="5.1.3.9"/>
    </reaction>
</comment>
<dbReference type="PANTHER" id="PTHR36204">
    <property type="entry name" value="N-ACETYLMANNOSAMINE-6-PHOSPHATE 2-EPIMERASE-RELATED"/>
    <property type="match status" value="1"/>
</dbReference>
<keyword evidence="5 7" id="KW-0413">Isomerase</keyword>
<dbReference type="GO" id="GO:0019262">
    <property type="term" value="P:N-acetylneuraminate catabolic process"/>
    <property type="evidence" value="ECO:0007669"/>
    <property type="project" value="UniProtKB-UniRule"/>
</dbReference>
<comment type="pathway">
    <text evidence="3 7">Amino-sugar metabolism; N-acetylneuraminate degradation; D-fructose 6-phosphate from N-acetylneuraminate: step 3/5.</text>
</comment>
<name>A0A3E0K4W9_9BACI</name>
<dbReference type="Proteomes" id="UP000257014">
    <property type="component" value="Unassembled WGS sequence"/>
</dbReference>
<dbReference type="RefSeq" id="WP_120666924.1">
    <property type="nucleotide sequence ID" value="NZ_JBAIZG010000007.1"/>
</dbReference>
<dbReference type="PANTHER" id="PTHR36204:SF1">
    <property type="entry name" value="N-ACETYLMANNOSAMINE-6-PHOSPHATE 2-EPIMERASE-RELATED"/>
    <property type="match status" value="1"/>
</dbReference>
<dbReference type="UniPathway" id="UPA00629">
    <property type="reaction ID" value="UER00682"/>
</dbReference>
<dbReference type="Gene3D" id="3.20.20.70">
    <property type="entry name" value="Aldolase class I"/>
    <property type="match status" value="1"/>
</dbReference>
<evidence type="ECO:0000256" key="5">
    <source>
        <dbReference type="ARBA" id="ARBA00023235"/>
    </source>
</evidence>
<evidence type="ECO:0000256" key="2">
    <source>
        <dbReference type="ARBA" id="ARBA00002147"/>
    </source>
</evidence>
<dbReference type="AlphaFoldDB" id="A0A3E0K4W9"/>
<dbReference type="EC" id="5.1.3.9" evidence="7"/>
<accession>A0A3E0K4W9</accession>
<dbReference type="InterPro" id="IPR013785">
    <property type="entry name" value="Aldolase_TIM"/>
</dbReference>
<sequence length="232" mass="25229">MLNQIKNSLIVSCQALEGEPLHSSYIMSKMALAAFQGGAAAIRANSKEDILAIKKEVPLPVIGIVKRNYPGSEVFITPTKKEMDELFAANCDMIALDATQRKRPGGVSLADLVAYAREKAPEVKLMADVSGLEDALQAEQLGFDCISTTLYGYTEETSGKRIYDDDFSFLKLLLKEIRIPVIAEGNIITPEMAAKAISLGAHAVVVGGAITRPQLITQRFVNSIKNQMRAEK</sequence>
<dbReference type="FunFam" id="3.20.20.70:FF:000035">
    <property type="entry name" value="Putative N-acetylmannosamine-6-phosphate 2-epimerase"/>
    <property type="match status" value="1"/>
</dbReference>
<evidence type="ECO:0000313" key="9">
    <source>
        <dbReference type="Proteomes" id="UP000257014"/>
    </source>
</evidence>
<comment type="caution">
    <text evidence="8">The sequence shown here is derived from an EMBL/GenBank/DDBJ whole genome shotgun (WGS) entry which is preliminary data.</text>
</comment>
<dbReference type="CDD" id="cd04729">
    <property type="entry name" value="NanE"/>
    <property type="match status" value="1"/>
</dbReference>
<dbReference type="SUPFAM" id="SSF51366">
    <property type="entry name" value="Ribulose-phoshate binding barrel"/>
    <property type="match status" value="1"/>
</dbReference>
<dbReference type="GO" id="GO:0005975">
    <property type="term" value="P:carbohydrate metabolic process"/>
    <property type="evidence" value="ECO:0007669"/>
    <property type="project" value="UniProtKB-UniRule"/>
</dbReference>
<evidence type="ECO:0000256" key="7">
    <source>
        <dbReference type="HAMAP-Rule" id="MF_01235"/>
    </source>
</evidence>
<dbReference type="InterPro" id="IPR011060">
    <property type="entry name" value="RibuloseP-bd_barrel"/>
</dbReference>
<protein>
    <recommendedName>
        <fullName evidence="7">Putative N-acetylmannosamine-6-phosphate 2-epimerase</fullName>
        <ecNumber evidence="7">5.1.3.9</ecNumber>
    </recommendedName>
    <alternativeName>
        <fullName evidence="7">ManNAc-6-P epimerase</fullName>
    </alternativeName>
</protein>
<comment type="function">
    <text evidence="2 7">Converts N-acetylmannosamine-6-phosphate (ManNAc-6-P) to N-acetylglucosamine-6-phosphate (GlcNAc-6-P).</text>
</comment>
<proteinExistence type="inferred from homology"/>
<organism evidence="8 9">
    <name type="scientific">Caldibacillus debilis</name>
    <dbReference type="NCBI Taxonomy" id="301148"/>
    <lineage>
        <taxon>Bacteria</taxon>
        <taxon>Bacillati</taxon>
        <taxon>Bacillota</taxon>
        <taxon>Bacilli</taxon>
        <taxon>Bacillales</taxon>
        <taxon>Bacillaceae</taxon>
        <taxon>Caldibacillus</taxon>
    </lineage>
</organism>
<dbReference type="NCBIfam" id="NF002231">
    <property type="entry name" value="PRK01130.1"/>
    <property type="match status" value="1"/>
</dbReference>
<evidence type="ECO:0000256" key="3">
    <source>
        <dbReference type="ARBA" id="ARBA00005081"/>
    </source>
</evidence>
<dbReference type="Pfam" id="PF04131">
    <property type="entry name" value="NanE"/>
    <property type="match status" value="1"/>
</dbReference>
<keyword evidence="6 7" id="KW-0119">Carbohydrate metabolism</keyword>
<gene>
    <name evidence="7" type="primary">nanE</name>
    <name evidence="8" type="ORF">C6P37_09130</name>
</gene>
<dbReference type="GO" id="GO:0006053">
    <property type="term" value="P:N-acetylmannosamine catabolic process"/>
    <property type="evidence" value="ECO:0007669"/>
    <property type="project" value="TreeGrafter"/>
</dbReference>
<dbReference type="InterPro" id="IPR007260">
    <property type="entry name" value="NanE"/>
</dbReference>
<dbReference type="EMBL" id="QEWE01000017">
    <property type="protein sequence ID" value="REJ28384.1"/>
    <property type="molecule type" value="Genomic_DNA"/>
</dbReference>
<dbReference type="GO" id="GO:0047465">
    <property type="term" value="F:N-acylglucosamine-6-phosphate 2-epimerase activity"/>
    <property type="evidence" value="ECO:0007669"/>
    <property type="project" value="UniProtKB-EC"/>
</dbReference>
<reference evidence="8 9" key="1">
    <citation type="submission" date="2018-03" db="EMBL/GenBank/DDBJ databases">
        <authorList>
            <person name="Keele B.F."/>
        </authorList>
    </citation>
    <scope>NUCLEOTIDE SEQUENCE [LARGE SCALE GENOMIC DNA]</scope>
    <source>
        <strain evidence="8">ZCTH4_d</strain>
    </source>
</reference>
<dbReference type="GO" id="GO:0005829">
    <property type="term" value="C:cytosol"/>
    <property type="evidence" value="ECO:0007669"/>
    <property type="project" value="TreeGrafter"/>
</dbReference>
<evidence type="ECO:0000256" key="1">
    <source>
        <dbReference type="ARBA" id="ARBA00000056"/>
    </source>
</evidence>
<comment type="similarity">
    <text evidence="4 7">Belongs to the NanE family.</text>
</comment>
<evidence type="ECO:0000256" key="4">
    <source>
        <dbReference type="ARBA" id="ARBA00007439"/>
    </source>
</evidence>